<proteinExistence type="predicted"/>
<accession>A0A2V3II39</accession>
<organism evidence="1 2">
    <name type="scientific">Gracilariopsis chorda</name>
    <dbReference type="NCBI Taxonomy" id="448386"/>
    <lineage>
        <taxon>Eukaryota</taxon>
        <taxon>Rhodophyta</taxon>
        <taxon>Florideophyceae</taxon>
        <taxon>Rhodymeniophycidae</taxon>
        <taxon>Gracilariales</taxon>
        <taxon>Gracilariaceae</taxon>
        <taxon>Gracilariopsis</taxon>
    </lineage>
</organism>
<name>A0A2V3II39_9FLOR</name>
<evidence type="ECO:0008006" key="3">
    <source>
        <dbReference type="Google" id="ProtNLM"/>
    </source>
</evidence>
<gene>
    <name evidence="1" type="ORF">BWQ96_08545</name>
</gene>
<dbReference type="EMBL" id="NBIV01000198">
    <property type="protein sequence ID" value="PXF41756.1"/>
    <property type="molecule type" value="Genomic_DNA"/>
</dbReference>
<dbReference type="OrthoDB" id="4421at2759"/>
<reference evidence="1 2" key="1">
    <citation type="journal article" date="2018" name="Mol. Biol. Evol.">
        <title>Analysis of the draft genome of the red seaweed Gracilariopsis chorda provides insights into genome size evolution in Rhodophyta.</title>
        <authorList>
            <person name="Lee J."/>
            <person name="Yang E.C."/>
            <person name="Graf L."/>
            <person name="Yang J.H."/>
            <person name="Qiu H."/>
            <person name="Zel Zion U."/>
            <person name="Chan C.X."/>
            <person name="Stephens T.G."/>
            <person name="Weber A.P.M."/>
            <person name="Boo G.H."/>
            <person name="Boo S.M."/>
            <person name="Kim K.M."/>
            <person name="Shin Y."/>
            <person name="Jung M."/>
            <person name="Lee S.J."/>
            <person name="Yim H.S."/>
            <person name="Lee J.H."/>
            <person name="Bhattacharya D."/>
            <person name="Yoon H.S."/>
        </authorList>
    </citation>
    <scope>NUCLEOTIDE SEQUENCE [LARGE SCALE GENOMIC DNA]</scope>
    <source>
        <strain evidence="1 2">SKKU-2015</strain>
        <tissue evidence="1">Whole body</tissue>
    </source>
</reference>
<keyword evidence="2" id="KW-1185">Reference proteome</keyword>
<dbReference type="SUPFAM" id="SSF51197">
    <property type="entry name" value="Clavaminate synthase-like"/>
    <property type="match status" value="1"/>
</dbReference>
<dbReference type="Proteomes" id="UP000247409">
    <property type="component" value="Unassembled WGS sequence"/>
</dbReference>
<dbReference type="Gene3D" id="2.60.120.620">
    <property type="entry name" value="q2cbj1_9rhob like domain"/>
    <property type="match status" value="1"/>
</dbReference>
<sequence length="283" mass="31818">MPVLTEVQKLEFIRDGYVVLPGIVPFDMAGAALYHCDIAYESKKYNLPQNNGNYRPTPSFWHSVKSANPVTDLFYKTDLYQVAEDLLGPSNTVLRKEEGQIAYTLPDEESGLGLDDDHPKNKWHIDTPQGPYANQGTSFILMFGVALSEGQIVDQNRGQLTVWPGSHFRTHKLMREIIQTHPADEVVRKFKSWKPDLGFPKRVLVMPGDGFIVHQRLAHAPGVNKFSKIRKNIYFRLSTKMHDATLPKFNLSPTPWVGYHGLGDLLPKGSTEGDLEGKCDATV</sequence>
<evidence type="ECO:0000313" key="2">
    <source>
        <dbReference type="Proteomes" id="UP000247409"/>
    </source>
</evidence>
<dbReference type="InterPro" id="IPR008775">
    <property type="entry name" value="Phytyl_CoA_dOase-like"/>
</dbReference>
<dbReference type="AlphaFoldDB" id="A0A2V3II39"/>
<dbReference type="Pfam" id="PF05721">
    <property type="entry name" value="PhyH"/>
    <property type="match status" value="1"/>
</dbReference>
<comment type="caution">
    <text evidence="1">The sequence shown here is derived from an EMBL/GenBank/DDBJ whole genome shotgun (WGS) entry which is preliminary data.</text>
</comment>
<evidence type="ECO:0000313" key="1">
    <source>
        <dbReference type="EMBL" id="PXF41756.1"/>
    </source>
</evidence>
<protein>
    <recommendedName>
        <fullName evidence="3">Phytanoyl-CoA dioxygenase</fullName>
    </recommendedName>
</protein>